<evidence type="ECO:0000313" key="5">
    <source>
        <dbReference type="Proteomes" id="UP000178099"/>
    </source>
</evidence>
<evidence type="ECO:0000256" key="1">
    <source>
        <dbReference type="SAM" id="MobiDB-lite"/>
    </source>
</evidence>
<dbReference type="Proteomes" id="UP000178099">
    <property type="component" value="Unassembled WGS sequence"/>
</dbReference>
<accession>A0A1G2DBY8</accession>
<keyword evidence="2" id="KW-1133">Transmembrane helix</keyword>
<comment type="caution">
    <text evidence="4">The sequence shown here is derived from an EMBL/GenBank/DDBJ whole genome shotgun (WGS) entry which is preliminary data.</text>
</comment>
<feature type="region of interest" description="Disordered" evidence="1">
    <location>
        <begin position="214"/>
        <end position="243"/>
    </location>
</feature>
<dbReference type="InterPro" id="IPR001322">
    <property type="entry name" value="Lamin_tail_dom"/>
</dbReference>
<dbReference type="SUPFAM" id="SSF74853">
    <property type="entry name" value="Lamin A/C globular tail domain"/>
    <property type="match status" value="2"/>
</dbReference>
<feature type="domain" description="LTD" evidence="3">
    <location>
        <begin position="229"/>
        <end position="359"/>
    </location>
</feature>
<evidence type="ECO:0000256" key="2">
    <source>
        <dbReference type="SAM" id="Phobius"/>
    </source>
</evidence>
<dbReference type="Gene3D" id="2.60.40.1260">
    <property type="entry name" value="Lamin Tail domain"/>
    <property type="match status" value="2"/>
</dbReference>
<feature type="domain" description="LTD" evidence="3">
    <location>
        <begin position="367"/>
        <end position="481"/>
    </location>
</feature>
<proteinExistence type="predicted"/>
<dbReference type="Pfam" id="PF00932">
    <property type="entry name" value="LTD"/>
    <property type="match status" value="2"/>
</dbReference>
<dbReference type="InterPro" id="IPR036700">
    <property type="entry name" value="BOBF_sf"/>
</dbReference>
<evidence type="ECO:0000313" key="4">
    <source>
        <dbReference type="EMBL" id="OGZ11147.1"/>
    </source>
</evidence>
<dbReference type="AlphaFoldDB" id="A0A1G2DBY8"/>
<feature type="compositionally biased region" description="Acidic residues" evidence="1">
    <location>
        <begin position="215"/>
        <end position="225"/>
    </location>
</feature>
<feature type="domain" description="LTD" evidence="3">
    <location>
        <begin position="25"/>
        <end position="151"/>
    </location>
</feature>
<dbReference type="PROSITE" id="PS51841">
    <property type="entry name" value="LTD"/>
    <property type="match status" value="3"/>
</dbReference>
<dbReference type="InterPro" id="IPR012340">
    <property type="entry name" value="NA-bd_OB-fold"/>
</dbReference>
<dbReference type="EMBL" id="MHLN01000024">
    <property type="protein sequence ID" value="OGZ11147.1"/>
    <property type="molecule type" value="Genomic_DNA"/>
</dbReference>
<feature type="transmembrane region" description="Helical" evidence="2">
    <location>
        <begin position="735"/>
        <end position="760"/>
    </location>
</feature>
<keyword evidence="2" id="KW-0812">Transmembrane</keyword>
<organism evidence="4 5">
    <name type="scientific">Candidatus Lloydbacteria bacterium RIFCSPHIGHO2_02_FULL_51_22</name>
    <dbReference type="NCBI Taxonomy" id="1798663"/>
    <lineage>
        <taxon>Bacteria</taxon>
        <taxon>Candidatus Lloydiibacteriota</taxon>
    </lineage>
</organism>
<dbReference type="Gene3D" id="2.40.50.140">
    <property type="entry name" value="Nucleic acid-binding proteins"/>
    <property type="match status" value="1"/>
</dbReference>
<protein>
    <recommendedName>
        <fullName evidence="3">LTD domain-containing protein</fullName>
    </recommendedName>
</protein>
<dbReference type="InterPro" id="IPR036415">
    <property type="entry name" value="Lamin_tail_dom_sf"/>
</dbReference>
<evidence type="ECO:0000259" key="3">
    <source>
        <dbReference type="PROSITE" id="PS51841"/>
    </source>
</evidence>
<keyword evidence="2" id="KW-0472">Membrane</keyword>
<reference evidence="4 5" key="1">
    <citation type="journal article" date="2016" name="Nat. Commun.">
        <title>Thousands of microbial genomes shed light on interconnected biogeochemical processes in an aquifer system.</title>
        <authorList>
            <person name="Anantharaman K."/>
            <person name="Brown C.T."/>
            <person name="Hug L.A."/>
            <person name="Sharon I."/>
            <person name="Castelle C.J."/>
            <person name="Probst A.J."/>
            <person name="Thomas B.C."/>
            <person name="Singh A."/>
            <person name="Wilkins M.J."/>
            <person name="Karaoz U."/>
            <person name="Brodie E.L."/>
            <person name="Williams K.H."/>
            <person name="Hubbard S.S."/>
            <person name="Banfield J.F."/>
        </authorList>
    </citation>
    <scope>NUCLEOTIDE SEQUENCE [LARGE SCALE GENOMIC DNA]</scope>
</reference>
<dbReference type="SUPFAM" id="SSF101756">
    <property type="entry name" value="Hypothetical protein YgiW"/>
    <property type="match status" value="1"/>
</dbReference>
<name>A0A1G2DBY8_9BACT</name>
<gene>
    <name evidence="4" type="ORF">A3D67_02335</name>
</gene>
<sequence length="768" mass="82518">MFNPNRTNYTVRAIVILTLTFVWVFFVSKHASAVTADHLVISQVQITGGAGKATNDFVEFYNPTGGDVDLKGARLVKRTKTGTADTLLKSWTETAIVKSRGYYLWANSDFAGIPTGPDISTTGSIANDNGIALRAGPNDAGTIIDSVAWGQAVNIFVEGTVFAGNPEAVQSLERRPGGEGIGNGEDSNNNSLDFFLQTLSHPRNSGIVLQIPSEQDQEIPEEDGTVELPQAPPPGSSLGADPELTEIMPNPEGQDSGSEWVEFYNSSADLLNLSGWYIDDAATANNNDPSKSAFQIPDETVIEPGKYLAVNIPKGKFALNNSGGDAVKVFDNERRLRLKDHYNDSAPSGQSYAKDAQGEWRWSENPTPGTANIFSVPAVYSNTIVISEVLPDPSGDDAEDEFIELFNFGSDAVDLVGWTVADSRKRYAIAEEDLLETEIAPQGYFLIYRETSGIALNNTGEEEVSLYNPDGVLVSNVKFDASRKPNQSYNYASGGEYQWSFDLTPGAANQIVAVADEDELLTPESNLLIRNISEVKKLPLGSLVKTTGIVAVAPGLLGERTFYLQGSGIRVVLPAAFGPVLSVGMNLEIAGKLAMFHNELELRVAAADDVKISGDQSAVAAHPVPTGQIGETLEGYLVRIAGTVTSSSGDTFFLDDGSGQVRVYIRDSTGIAKPSMRKGENVTVTGIVSQYDENYRIMPRVQADIVVNDAGGNEELVAGISANQSGSLPRTGIDLWLTLAVSFGICYTILVVLLFSQLVINKERIKSK</sequence>